<organism evidence="2 3">
    <name type="scientific">Eikenella glucosivorans</name>
    <dbReference type="NCBI Taxonomy" id="2766967"/>
    <lineage>
        <taxon>Bacteria</taxon>
        <taxon>Pseudomonadati</taxon>
        <taxon>Pseudomonadota</taxon>
        <taxon>Betaproteobacteria</taxon>
        <taxon>Neisseriales</taxon>
        <taxon>Neisseriaceae</taxon>
        <taxon>Eikenella</taxon>
    </lineage>
</organism>
<proteinExistence type="predicted"/>
<evidence type="ECO:0000256" key="1">
    <source>
        <dbReference type="SAM" id="MobiDB-lite"/>
    </source>
</evidence>
<evidence type="ECO:0000313" key="3">
    <source>
        <dbReference type="Proteomes" id="UP000768471"/>
    </source>
</evidence>
<gene>
    <name evidence="2" type="ORF">H9Q10_09115</name>
</gene>
<evidence type="ECO:0000313" key="2">
    <source>
        <dbReference type="EMBL" id="MBH5329827.1"/>
    </source>
</evidence>
<name>A0ABS0NBZ9_9NEIS</name>
<dbReference type="RefSeq" id="WP_197903649.1">
    <property type="nucleotide sequence ID" value="NZ_JACSGR010000006.1"/>
</dbReference>
<accession>A0ABS0NBZ9</accession>
<sequence length="48" mass="5634">MICSATFSGSLLQWERLPENQNRRPSIHARQSTCIFRQPQAHNRLPEK</sequence>
<comment type="caution">
    <text evidence="2">The sequence shown here is derived from an EMBL/GenBank/DDBJ whole genome shotgun (WGS) entry which is preliminary data.</text>
</comment>
<reference evidence="2 3" key="1">
    <citation type="submission" date="2020-09" db="EMBL/GenBank/DDBJ databases">
        <title>Eikenella S3660 sp. nov., isolated from a throat swab.</title>
        <authorList>
            <person name="Buhl M."/>
        </authorList>
    </citation>
    <scope>NUCLEOTIDE SEQUENCE [LARGE SCALE GENOMIC DNA]</scope>
    <source>
        <strain evidence="2 3">S3360</strain>
    </source>
</reference>
<feature type="region of interest" description="Disordered" evidence="1">
    <location>
        <begin position="18"/>
        <end position="48"/>
    </location>
</feature>
<protein>
    <submittedName>
        <fullName evidence="2">Uncharacterized protein</fullName>
    </submittedName>
</protein>
<dbReference type="Proteomes" id="UP000768471">
    <property type="component" value="Unassembled WGS sequence"/>
</dbReference>
<dbReference type="EMBL" id="JACSGR010000006">
    <property type="protein sequence ID" value="MBH5329827.1"/>
    <property type="molecule type" value="Genomic_DNA"/>
</dbReference>
<keyword evidence="3" id="KW-1185">Reference proteome</keyword>
<feature type="compositionally biased region" description="Polar residues" evidence="1">
    <location>
        <begin position="23"/>
        <end position="35"/>
    </location>
</feature>